<evidence type="ECO:0000313" key="11">
    <source>
        <dbReference type="EMBL" id="KAJ0410242.1"/>
    </source>
</evidence>
<dbReference type="Pfam" id="PF00005">
    <property type="entry name" value="ABC_tran"/>
    <property type="match status" value="1"/>
</dbReference>
<evidence type="ECO:0000256" key="6">
    <source>
        <dbReference type="ARBA" id="ARBA00022989"/>
    </source>
</evidence>
<dbReference type="InterPro" id="IPR050352">
    <property type="entry name" value="ABCG_transporters"/>
</dbReference>
<dbReference type="InterPro" id="IPR017871">
    <property type="entry name" value="ABC_transporter-like_CS"/>
</dbReference>
<comment type="caution">
    <text evidence="11">The sequence shown here is derived from an EMBL/GenBank/DDBJ whole genome shotgun (WGS) entry which is preliminary data.</text>
</comment>
<keyword evidence="7 9" id="KW-0472">Membrane</keyword>
<dbReference type="GO" id="GO:0140359">
    <property type="term" value="F:ABC-type transporter activity"/>
    <property type="evidence" value="ECO:0007669"/>
    <property type="project" value="InterPro"/>
</dbReference>
<sequence length="641" mass="71414">MSPQDKAVDEPHHFIEVETPNAIGDSFAIEAPQLTLEWRNLNLQVKVKNSKTKDVDTKRILSDVSGTARPGELLVIMGPSGAGKSSLLDCIAGRNVEVQGTIALNGAPWSKRMKRFSAYVMQDDLFYETITVREHLLFQARLRMGGKFSPAQYTKRVDTVIEELGLSKCRDTYIGGAMLRGISGGERKRLSFATEILTNPSLLFVDEPTSGLDSYMAETVVMQLQQLARDGRTVIATIHQPSSELFTLFDKLYLLADGATVYSGNASDAVEYFAKMGLQCPSFVNPTDFFMRQLVVLDVEKDEVGAKRVQMLKDEWAKTAAQNDREESSIRENNMSVSPVSADDDTEDYEDARLGSVGQLAVLMQRNVLRLVRDRIAFQAAVFQTIFIAIIVGLIYLQLDLDQKGVQNFAGAFFFIVVNQTFASASPLFVAIPTELPMIIREYRGGLYQLFIWFISKNSSELPLQLVLTVLFFLPAYLLIGIGKGVDTYLAMQLMIFLLNFAAVGLGYMVSCISRRVEIAPIIGIIILLPFMLFGGLFLNTDDAPSYFIWIQYISPIKYAFEGFMKIFWTKVDSLPCDDNKPCLARNGDGVLEYYSMNGSTSSIVKDGIVLLALGLAFRLVGFLALWLHVRPKRTNRPSST</sequence>
<dbReference type="PROSITE" id="PS50893">
    <property type="entry name" value="ABC_TRANSPORTER_2"/>
    <property type="match status" value="1"/>
</dbReference>
<organism evidence="11 12">
    <name type="scientific">Pythium insidiosum</name>
    <name type="common">Pythiosis disease agent</name>
    <dbReference type="NCBI Taxonomy" id="114742"/>
    <lineage>
        <taxon>Eukaryota</taxon>
        <taxon>Sar</taxon>
        <taxon>Stramenopiles</taxon>
        <taxon>Oomycota</taxon>
        <taxon>Peronosporomycetes</taxon>
        <taxon>Pythiales</taxon>
        <taxon>Pythiaceae</taxon>
        <taxon>Pythium</taxon>
    </lineage>
</organism>
<feature type="transmembrane region" description="Helical" evidence="9">
    <location>
        <begin position="609"/>
        <end position="630"/>
    </location>
</feature>
<gene>
    <name evidence="11" type="ORF">P43SY_002574</name>
</gene>
<evidence type="ECO:0000256" key="3">
    <source>
        <dbReference type="ARBA" id="ARBA00022692"/>
    </source>
</evidence>
<dbReference type="CDD" id="cd03213">
    <property type="entry name" value="ABCG_EPDR"/>
    <property type="match status" value="1"/>
</dbReference>
<dbReference type="PROSITE" id="PS00211">
    <property type="entry name" value="ABC_TRANSPORTER_1"/>
    <property type="match status" value="1"/>
</dbReference>
<dbReference type="Pfam" id="PF01061">
    <property type="entry name" value="ABC2_membrane"/>
    <property type="match status" value="1"/>
</dbReference>
<keyword evidence="12" id="KW-1185">Reference proteome</keyword>
<dbReference type="Gene3D" id="3.40.50.300">
    <property type="entry name" value="P-loop containing nucleotide triphosphate hydrolases"/>
    <property type="match status" value="1"/>
</dbReference>
<keyword evidence="4" id="KW-0547">Nucleotide-binding</keyword>
<accession>A0AAD5LUB4</accession>
<feature type="transmembrane region" description="Helical" evidence="9">
    <location>
        <begin position="522"/>
        <end position="539"/>
    </location>
</feature>
<dbReference type="GO" id="GO:0016020">
    <property type="term" value="C:membrane"/>
    <property type="evidence" value="ECO:0007669"/>
    <property type="project" value="UniProtKB-SubCell"/>
</dbReference>
<dbReference type="SUPFAM" id="SSF52540">
    <property type="entry name" value="P-loop containing nucleoside triphosphate hydrolases"/>
    <property type="match status" value="1"/>
</dbReference>
<dbReference type="AlphaFoldDB" id="A0AAD5LUB4"/>
<dbReference type="InterPro" id="IPR027417">
    <property type="entry name" value="P-loop_NTPase"/>
</dbReference>
<feature type="region of interest" description="Disordered" evidence="8">
    <location>
        <begin position="323"/>
        <end position="343"/>
    </location>
</feature>
<keyword evidence="6 9" id="KW-1133">Transmembrane helix</keyword>
<dbReference type="InterPro" id="IPR003439">
    <property type="entry name" value="ABC_transporter-like_ATP-bd"/>
</dbReference>
<dbReference type="GO" id="GO:0016887">
    <property type="term" value="F:ATP hydrolysis activity"/>
    <property type="evidence" value="ECO:0007669"/>
    <property type="project" value="InterPro"/>
</dbReference>
<name>A0AAD5LUB4_PYTIN</name>
<keyword evidence="2" id="KW-0813">Transport</keyword>
<dbReference type="InterPro" id="IPR013525">
    <property type="entry name" value="ABC2_TM"/>
</dbReference>
<feature type="transmembrane region" description="Helical" evidence="9">
    <location>
        <begin position="376"/>
        <end position="397"/>
    </location>
</feature>
<dbReference type="Pfam" id="PF19055">
    <property type="entry name" value="ABC2_membrane_7"/>
    <property type="match status" value="1"/>
</dbReference>
<evidence type="ECO:0000259" key="10">
    <source>
        <dbReference type="PROSITE" id="PS50893"/>
    </source>
</evidence>
<evidence type="ECO:0000256" key="9">
    <source>
        <dbReference type="SAM" id="Phobius"/>
    </source>
</evidence>
<evidence type="ECO:0000313" key="12">
    <source>
        <dbReference type="Proteomes" id="UP001209570"/>
    </source>
</evidence>
<comment type="subcellular location">
    <subcellularLocation>
        <location evidence="1">Membrane</location>
        <topology evidence="1">Multi-pass membrane protein</topology>
    </subcellularLocation>
</comment>
<evidence type="ECO:0000256" key="5">
    <source>
        <dbReference type="ARBA" id="ARBA00022840"/>
    </source>
</evidence>
<protein>
    <recommendedName>
        <fullName evidence="10">ABC transporter domain-containing protein</fullName>
    </recommendedName>
</protein>
<dbReference type="GO" id="GO:0005524">
    <property type="term" value="F:ATP binding"/>
    <property type="evidence" value="ECO:0007669"/>
    <property type="project" value="UniProtKB-KW"/>
</dbReference>
<feature type="transmembrane region" description="Helical" evidence="9">
    <location>
        <begin position="409"/>
        <end position="432"/>
    </location>
</feature>
<proteinExistence type="predicted"/>
<feature type="transmembrane region" description="Helical" evidence="9">
    <location>
        <begin position="489"/>
        <end position="510"/>
    </location>
</feature>
<dbReference type="PANTHER" id="PTHR48041:SF139">
    <property type="entry name" value="PROTEIN SCARLET"/>
    <property type="match status" value="1"/>
</dbReference>
<evidence type="ECO:0000256" key="4">
    <source>
        <dbReference type="ARBA" id="ARBA00022741"/>
    </source>
</evidence>
<dbReference type="EMBL" id="JAKCXM010000001">
    <property type="protein sequence ID" value="KAJ0410242.1"/>
    <property type="molecule type" value="Genomic_DNA"/>
</dbReference>
<keyword evidence="5" id="KW-0067">ATP-binding</keyword>
<dbReference type="PANTHER" id="PTHR48041">
    <property type="entry name" value="ABC TRANSPORTER G FAMILY MEMBER 28"/>
    <property type="match status" value="1"/>
</dbReference>
<evidence type="ECO:0000256" key="7">
    <source>
        <dbReference type="ARBA" id="ARBA00023136"/>
    </source>
</evidence>
<feature type="domain" description="ABC transporter" evidence="10">
    <location>
        <begin position="45"/>
        <end position="282"/>
    </location>
</feature>
<keyword evidence="3 9" id="KW-0812">Transmembrane</keyword>
<evidence type="ECO:0000256" key="1">
    <source>
        <dbReference type="ARBA" id="ARBA00004141"/>
    </source>
</evidence>
<dbReference type="Proteomes" id="UP001209570">
    <property type="component" value="Unassembled WGS sequence"/>
</dbReference>
<reference evidence="11" key="1">
    <citation type="submission" date="2021-12" db="EMBL/GenBank/DDBJ databases">
        <title>Prjna785345.</title>
        <authorList>
            <person name="Rujirawat T."/>
            <person name="Krajaejun T."/>
        </authorList>
    </citation>
    <scope>NUCLEOTIDE SEQUENCE</scope>
    <source>
        <strain evidence="11">Pi057C3</strain>
    </source>
</reference>
<feature type="transmembrane region" description="Helical" evidence="9">
    <location>
        <begin position="462"/>
        <end position="483"/>
    </location>
</feature>
<evidence type="ECO:0000256" key="2">
    <source>
        <dbReference type="ARBA" id="ARBA00022448"/>
    </source>
</evidence>
<dbReference type="SMART" id="SM00382">
    <property type="entry name" value="AAA"/>
    <property type="match status" value="1"/>
</dbReference>
<dbReference type="InterPro" id="IPR003593">
    <property type="entry name" value="AAA+_ATPase"/>
</dbReference>
<evidence type="ECO:0000256" key="8">
    <source>
        <dbReference type="SAM" id="MobiDB-lite"/>
    </source>
</evidence>
<dbReference type="FunFam" id="3.40.50.300:FF:001480">
    <property type="entry name" value="ABC transporter"/>
    <property type="match status" value="1"/>
</dbReference>
<dbReference type="InterPro" id="IPR043926">
    <property type="entry name" value="ABCG_dom"/>
</dbReference>